<evidence type="ECO:0000256" key="5">
    <source>
        <dbReference type="ARBA" id="ARBA00022632"/>
    </source>
</evidence>
<dbReference type="Gene3D" id="3.30.240.40">
    <property type="entry name" value="E6 early regulatory protein"/>
    <property type="match status" value="2"/>
</dbReference>
<evidence type="ECO:0000313" key="18">
    <source>
        <dbReference type="EMBL" id="AXQ00531.1"/>
    </source>
</evidence>
<dbReference type="SUPFAM" id="SSF161229">
    <property type="entry name" value="E6 C-terminal domain-like"/>
    <property type="match status" value="2"/>
</dbReference>
<dbReference type="HAMAP" id="MF_04006">
    <property type="entry name" value="HPV_E6"/>
    <property type="match status" value="1"/>
</dbReference>
<protein>
    <recommendedName>
        <fullName evidence="16 17">Protein E6</fullName>
    </recommendedName>
</protein>
<keyword evidence="13 16" id="KW-1035">Host cytoplasm</keyword>
<evidence type="ECO:0000256" key="7">
    <source>
        <dbReference type="ARBA" id="ARBA00022771"/>
    </source>
</evidence>
<keyword evidence="6 16" id="KW-0479">Metal-binding</keyword>
<keyword evidence="5 16" id="KW-1090">Inhibition of host innate immune response by virus</keyword>
<organism evidence="18 19">
    <name type="scientific">Okapia johnstoni papillomavirus 1</name>
    <dbReference type="NCBI Taxonomy" id="2304449"/>
    <lineage>
        <taxon>Viruses</taxon>
        <taxon>Monodnaviria</taxon>
        <taxon>Shotokuvirae</taxon>
        <taxon>Cossaviricota</taxon>
        <taxon>Papovaviricetes</taxon>
        <taxon>Zurhausenvirales</taxon>
        <taxon>Papillomaviridae</taxon>
    </lineage>
</organism>
<evidence type="ECO:0000256" key="12">
    <source>
        <dbReference type="ARBA" id="ARBA00023163"/>
    </source>
</evidence>
<keyword evidence="12 16" id="KW-0804">Transcription</keyword>
<keyword evidence="7 16" id="KW-0863">Zinc-finger</keyword>
<keyword evidence="11 16" id="KW-0010">Activator</keyword>
<comment type="function">
    <text evidence="16">Plays a major role in the induction and maintenance of cellular transformation. E6 associates with host UBE3A/E6-AP ubiquitin-protein ligase and modulates its activity. Protects host keratinocytes from apoptosis by mediating the degradation of host BAK1. May also inhibit host immune response.</text>
</comment>
<evidence type="ECO:0000256" key="6">
    <source>
        <dbReference type="ARBA" id="ARBA00022723"/>
    </source>
</evidence>
<dbReference type="GO" id="GO:0039648">
    <property type="term" value="P:symbiont-mediated perturbation of host ubiquitin-like protein modification"/>
    <property type="evidence" value="ECO:0007669"/>
    <property type="project" value="UniProtKB-UniRule"/>
</dbReference>
<comment type="subunit">
    <text evidence="16">Forms homodimers. Interacts with ubiquitin-protein ligase UBE3A/E6-AP; this interaction stimulates UBE3A ubiquitin activity. Interacts with host BAK1.</text>
</comment>
<comment type="caution">
    <text evidence="16">Lacks conserved residue(s) required for the propagation of feature annotation.</text>
</comment>
<feature type="zinc finger region" evidence="16">
    <location>
        <begin position="108"/>
        <end position="144"/>
    </location>
</feature>
<dbReference type="GO" id="GO:0052170">
    <property type="term" value="P:symbiont-mediated suppression of host innate immune response"/>
    <property type="evidence" value="ECO:0007669"/>
    <property type="project" value="UniProtKB-KW"/>
</dbReference>
<keyword evidence="14 16" id="KW-0899">Viral immunoevasion</keyword>
<feature type="zinc finger region" evidence="16">
    <location>
        <begin position="35"/>
        <end position="71"/>
    </location>
</feature>
<proteinExistence type="inferred from homology"/>
<accession>A0A346LUY1</accession>
<dbReference type="EMBL" id="MH049343">
    <property type="protein sequence ID" value="AXQ00531.1"/>
    <property type="molecule type" value="Genomic_DNA"/>
</dbReference>
<dbReference type="GO" id="GO:0039502">
    <property type="term" value="P:symbiont-mediated suppression of host type I interferon-mediated signaling pathway"/>
    <property type="evidence" value="ECO:0007669"/>
    <property type="project" value="UniProtKB-UniRule"/>
</dbReference>
<dbReference type="InterPro" id="IPR038575">
    <property type="entry name" value="E6_sf"/>
</dbReference>
<evidence type="ECO:0000256" key="8">
    <source>
        <dbReference type="ARBA" id="ARBA00022833"/>
    </source>
</evidence>
<dbReference type="GO" id="GO:0003677">
    <property type="term" value="F:DNA binding"/>
    <property type="evidence" value="ECO:0007669"/>
    <property type="project" value="UniProtKB-UniRule"/>
</dbReference>
<keyword evidence="3 16" id="KW-1048">Host nucleus</keyword>
<keyword evidence="10 16" id="KW-0238">DNA-binding</keyword>
<sequence>MGLMSIKVHTALCSHMDANPKRKHRSVNEFQGLRCLWCKVDLSAVDAYRCKVKLCTPVFRRGERYGACTSCLETFLTLERVCYACSHVTAEDVYAETNVHTENLRIRCYYCGGCLTPNEKHRHETLGEPYCKIRGIIRGRCYLCAQDNARPIHNEKPASR</sequence>
<comment type="subcellular location">
    <subcellularLocation>
        <location evidence="16 17">Host cytoplasm</location>
    </subcellularLocation>
    <subcellularLocation>
        <location evidence="16 17">Host nucleus</location>
    </subcellularLocation>
</comment>
<keyword evidence="15 16" id="KW-1119">Modulation of host cell apoptosis by virus</keyword>
<reference evidence="18" key="1">
    <citation type="journal article" date="2018" name="Vet. Microbiol.">
        <title>Detection and Characterization of Okapi (Okapia johnstoni)-specific Papillomavirus type 1 (OjPV1).</title>
        <authorList>
            <person name="Ramsauer A.S."/>
            <person name="Kubacki J."/>
            <person name="Welle M."/>
            <person name="Bachofen C."/>
            <person name="Fraefel C."/>
            <person name="Hoby S."/>
            <person name="Tobler K."/>
            <person name="Wenker C."/>
        </authorList>
    </citation>
    <scope>NUCLEOTIDE SEQUENCE</scope>
    <source>
        <strain evidence="18">BS 2017</strain>
    </source>
</reference>
<dbReference type="Pfam" id="PF00518">
    <property type="entry name" value="E6"/>
    <property type="match status" value="1"/>
</dbReference>
<evidence type="ECO:0000256" key="16">
    <source>
        <dbReference type="HAMAP-Rule" id="MF_04006"/>
    </source>
</evidence>
<evidence type="ECO:0000256" key="15">
    <source>
        <dbReference type="ARBA" id="ARBA00023323"/>
    </source>
</evidence>
<evidence type="ECO:0000256" key="11">
    <source>
        <dbReference type="ARBA" id="ARBA00023159"/>
    </source>
</evidence>
<dbReference type="GO" id="GO:0042025">
    <property type="term" value="C:host cell nucleus"/>
    <property type="evidence" value="ECO:0007669"/>
    <property type="project" value="UniProtKB-SubCell"/>
</dbReference>
<dbReference type="GO" id="GO:0006351">
    <property type="term" value="P:DNA-templated transcription"/>
    <property type="evidence" value="ECO:0007669"/>
    <property type="project" value="UniProtKB-UniRule"/>
</dbReference>
<keyword evidence="8 16" id="KW-0862">Zinc</keyword>
<evidence type="ECO:0000256" key="4">
    <source>
        <dbReference type="ARBA" id="ARBA00022581"/>
    </source>
</evidence>
<dbReference type="Proteomes" id="UP001240038">
    <property type="component" value="Segment"/>
</dbReference>
<comment type="similarity">
    <text evidence="1 16 17">Belongs to the papillomaviridae E6 protein family.</text>
</comment>
<dbReference type="GO" id="GO:0052150">
    <property type="term" value="P:symbiont-mediated perturbation of host apoptosis"/>
    <property type="evidence" value="ECO:0007669"/>
    <property type="project" value="UniProtKB-KW"/>
</dbReference>
<dbReference type="GO" id="GO:0006355">
    <property type="term" value="P:regulation of DNA-templated transcription"/>
    <property type="evidence" value="ECO:0007669"/>
    <property type="project" value="UniProtKB-UniRule"/>
</dbReference>
<dbReference type="GO" id="GO:0030430">
    <property type="term" value="C:host cell cytoplasm"/>
    <property type="evidence" value="ECO:0007669"/>
    <property type="project" value="UniProtKB-SubCell"/>
</dbReference>
<evidence type="ECO:0000256" key="2">
    <source>
        <dbReference type="ARBA" id="ARBA00022518"/>
    </source>
</evidence>
<keyword evidence="9 16" id="KW-0805">Transcription regulation</keyword>
<evidence type="ECO:0000256" key="17">
    <source>
        <dbReference type="RuleBase" id="RU363123"/>
    </source>
</evidence>
<evidence type="ECO:0000313" key="19">
    <source>
        <dbReference type="Proteomes" id="UP001240038"/>
    </source>
</evidence>
<keyword evidence="2 16" id="KW-0244">Early protein</keyword>
<evidence type="ECO:0000256" key="13">
    <source>
        <dbReference type="ARBA" id="ARBA00023200"/>
    </source>
</evidence>
<gene>
    <name evidence="16" type="primary">E6</name>
</gene>
<keyword evidence="4 16" id="KW-0945">Host-virus interaction</keyword>
<dbReference type="GO" id="GO:0008270">
    <property type="term" value="F:zinc ion binding"/>
    <property type="evidence" value="ECO:0007669"/>
    <property type="project" value="UniProtKB-KW"/>
</dbReference>
<evidence type="ECO:0000256" key="9">
    <source>
        <dbReference type="ARBA" id="ARBA00023015"/>
    </source>
</evidence>
<evidence type="ECO:0000256" key="3">
    <source>
        <dbReference type="ARBA" id="ARBA00022562"/>
    </source>
</evidence>
<dbReference type="InterPro" id="IPR001334">
    <property type="entry name" value="E6"/>
</dbReference>
<evidence type="ECO:0000256" key="1">
    <source>
        <dbReference type="ARBA" id="ARBA00006346"/>
    </source>
</evidence>
<evidence type="ECO:0000256" key="10">
    <source>
        <dbReference type="ARBA" id="ARBA00023125"/>
    </source>
</evidence>
<name>A0A346LUY1_9PAPI</name>
<evidence type="ECO:0000256" key="14">
    <source>
        <dbReference type="ARBA" id="ARBA00023280"/>
    </source>
</evidence>